<dbReference type="SUPFAM" id="SSF50249">
    <property type="entry name" value="Nucleic acid-binding proteins"/>
    <property type="match status" value="3"/>
</dbReference>
<evidence type="ECO:0000259" key="6">
    <source>
        <dbReference type="PROSITE" id="PS50126"/>
    </source>
</evidence>
<dbReference type="FunFam" id="2.40.50.140:FF:000155">
    <property type="entry name" value="rRNA biogenesis protein RRP5"/>
    <property type="match status" value="1"/>
</dbReference>
<comment type="caution">
    <text evidence="7">The sequence shown here is derived from an EMBL/GenBank/DDBJ whole genome shotgun (WGS) entry which is preliminary data.</text>
</comment>
<dbReference type="GO" id="GO:0003723">
    <property type="term" value="F:RNA binding"/>
    <property type="evidence" value="ECO:0007669"/>
    <property type="project" value="TreeGrafter"/>
</dbReference>
<feature type="compositionally biased region" description="Acidic residues" evidence="5">
    <location>
        <begin position="239"/>
        <end position="292"/>
    </location>
</feature>
<evidence type="ECO:0000256" key="1">
    <source>
        <dbReference type="ARBA" id="ARBA00004604"/>
    </source>
</evidence>
<feature type="compositionally biased region" description="Acidic residues" evidence="5">
    <location>
        <begin position="302"/>
        <end position="312"/>
    </location>
</feature>
<dbReference type="PANTHER" id="PTHR23270:SF10">
    <property type="entry name" value="PROTEIN RRP5 HOMOLOG"/>
    <property type="match status" value="1"/>
</dbReference>
<evidence type="ECO:0000256" key="5">
    <source>
        <dbReference type="SAM" id="MobiDB-lite"/>
    </source>
</evidence>
<proteinExistence type="predicted"/>
<dbReference type="Pfam" id="PF00575">
    <property type="entry name" value="S1"/>
    <property type="match status" value="2"/>
</dbReference>
<feature type="domain" description="S1 motif" evidence="6">
    <location>
        <begin position="75"/>
        <end position="144"/>
    </location>
</feature>
<dbReference type="PROSITE" id="PS50126">
    <property type="entry name" value="S1"/>
    <property type="match status" value="3"/>
</dbReference>
<evidence type="ECO:0000256" key="2">
    <source>
        <dbReference type="ARBA" id="ARBA00022552"/>
    </source>
</evidence>
<dbReference type="InterPro" id="IPR011990">
    <property type="entry name" value="TPR-like_helical_dom_sf"/>
</dbReference>
<dbReference type="Pfam" id="PF23231">
    <property type="entry name" value="HAT_Syf1_CNRKL1_C"/>
    <property type="match status" value="1"/>
</dbReference>
<organism evidence="7 8">
    <name type="scientific">Modicella reniformis</name>
    <dbReference type="NCBI Taxonomy" id="1440133"/>
    <lineage>
        <taxon>Eukaryota</taxon>
        <taxon>Fungi</taxon>
        <taxon>Fungi incertae sedis</taxon>
        <taxon>Mucoromycota</taxon>
        <taxon>Mortierellomycotina</taxon>
        <taxon>Mortierellomycetes</taxon>
        <taxon>Mortierellales</taxon>
        <taxon>Mortierellaceae</taxon>
        <taxon>Modicella</taxon>
    </lineage>
</organism>
<dbReference type="InterPro" id="IPR055430">
    <property type="entry name" value="HAT_Syf1_CNRKL1_C"/>
</dbReference>
<dbReference type="Gene3D" id="2.40.50.140">
    <property type="entry name" value="Nucleic acid-binding proteins"/>
    <property type="match status" value="3"/>
</dbReference>
<dbReference type="SMART" id="SM00316">
    <property type="entry name" value="S1"/>
    <property type="match status" value="2"/>
</dbReference>
<protein>
    <submittedName>
        <fullName evidence="7">rRNA biogenesis protein rrp5</fullName>
    </submittedName>
</protein>
<dbReference type="SUPFAM" id="SSF48452">
    <property type="entry name" value="TPR-like"/>
    <property type="match status" value="2"/>
</dbReference>
<dbReference type="GO" id="GO:0032040">
    <property type="term" value="C:small-subunit processome"/>
    <property type="evidence" value="ECO:0007669"/>
    <property type="project" value="TreeGrafter"/>
</dbReference>
<dbReference type="InterPro" id="IPR045209">
    <property type="entry name" value="Rrp5"/>
</dbReference>
<feature type="domain" description="S1 motif" evidence="6">
    <location>
        <begin position="1"/>
        <end position="49"/>
    </location>
</feature>
<dbReference type="GO" id="GO:0006364">
    <property type="term" value="P:rRNA processing"/>
    <property type="evidence" value="ECO:0007669"/>
    <property type="project" value="UniProtKB-KW"/>
</dbReference>
<keyword evidence="4" id="KW-0539">Nucleus</keyword>
<keyword evidence="2" id="KW-0698">rRNA processing</keyword>
<feature type="non-terminal residue" evidence="7">
    <location>
        <position position="602"/>
    </location>
</feature>
<dbReference type="EMBL" id="JAAAHW010004719">
    <property type="protein sequence ID" value="KAF9972061.1"/>
    <property type="molecule type" value="Genomic_DNA"/>
</dbReference>
<dbReference type="CDD" id="cd05708">
    <property type="entry name" value="S1_Rrp5_repeat_sc12"/>
    <property type="match status" value="1"/>
</dbReference>
<dbReference type="FunFam" id="2.40.50.140:FF:000159">
    <property type="entry name" value="rRNA biogenesis protein rrp5"/>
    <property type="match status" value="1"/>
</dbReference>
<dbReference type="AlphaFoldDB" id="A0A9P6JG65"/>
<keyword evidence="8" id="KW-1185">Reference proteome</keyword>
<feature type="non-terminal residue" evidence="7">
    <location>
        <position position="1"/>
    </location>
</feature>
<feature type="domain" description="S1 motif" evidence="6">
    <location>
        <begin position="164"/>
        <end position="234"/>
    </location>
</feature>
<dbReference type="InterPro" id="IPR012340">
    <property type="entry name" value="NA-bd_OB-fold"/>
</dbReference>
<dbReference type="InterPro" id="IPR003029">
    <property type="entry name" value="S1_domain"/>
</dbReference>
<sequence length="602" mass="67781">IFGRVHISNIADTYGSSETLLKGFKKAQLVKVYVLHVDSSNKRVDLSLRPSRLSPAQHSSVNDPEVKGYSDLVSGGILQGFVSNVADKGLFVALNHNLNGRVKIAELSDDYLKDWKAQFKVGQVVKAKVVNVDENRHQIELTLKASQIDPTVKAVQTLTDFTKGQKVKGTIKAVKDIGVFIKIDNSSVSGLCHISEISENHVPDVSKLYSVGDPVKAKILDIDLVKKRISFGLKSSYFEEGDAEEDEDEDEDMKDENENEDEEMEDASDIDIDIVDVDSDNDEDDEDDEEVDNIFAGHDHSDSDEEEESEGEEATHKATDNDSDVEMTDAAPLAVASGFNWNGKDDDEDEDVDGSESDSDYDNDERSSSKKKKTKKQIVTDGTEDLQSQAPQVAADYERLLLGSPNSSYLWINYMAFQLQLSEISKAREIGERALKTISFREEQEKMNVWVALMNLENTFGTADTLEELFKKAVQMCEPKKIYLQLVKIYERSNKIDMATELYTTMTKKFGQSSKVWTGFGHFQLHHGNIEAGRELLQRSLKSLPKRKHIKTITKFAQLEFKYGEPERGRTIFEGVMSNYPKRTDLWSVYIDMEVRNGEQDA</sequence>
<name>A0A9P6JG65_9FUNG</name>
<dbReference type="Proteomes" id="UP000749646">
    <property type="component" value="Unassembled WGS sequence"/>
</dbReference>
<accession>A0A9P6JG65</accession>
<evidence type="ECO:0000313" key="8">
    <source>
        <dbReference type="Proteomes" id="UP000749646"/>
    </source>
</evidence>
<reference evidence="7" key="1">
    <citation type="journal article" date="2020" name="Fungal Divers.">
        <title>Resolving the Mortierellaceae phylogeny through synthesis of multi-gene phylogenetics and phylogenomics.</title>
        <authorList>
            <person name="Vandepol N."/>
            <person name="Liber J."/>
            <person name="Desiro A."/>
            <person name="Na H."/>
            <person name="Kennedy M."/>
            <person name="Barry K."/>
            <person name="Grigoriev I.V."/>
            <person name="Miller A.N."/>
            <person name="O'Donnell K."/>
            <person name="Stajich J.E."/>
            <person name="Bonito G."/>
        </authorList>
    </citation>
    <scope>NUCLEOTIDE SEQUENCE</scope>
    <source>
        <strain evidence="7">MES-2147</strain>
    </source>
</reference>
<evidence type="ECO:0000313" key="7">
    <source>
        <dbReference type="EMBL" id="KAF9972061.1"/>
    </source>
</evidence>
<comment type="subcellular location">
    <subcellularLocation>
        <location evidence="1">Nucleus</location>
        <location evidence="1">Nucleolus</location>
    </subcellularLocation>
</comment>
<dbReference type="InterPro" id="IPR003107">
    <property type="entry name" value="HAT"/>
</dbReference>
<dbReference type="SMART" id="SM00386">
    <property type="entry name" value="HAT"/>
    <property type="match status" value="6"/>
</dbReference>
<feature type="compositionally biased region" description="Acidic residues" evidence="5">
    <location>
        <begin position="345"/>
        <end position="363"/>
    </location>
</feature>
<dbReference type="PANTHER" id="PTHR23270">
    <property type="entry name" value="PROGRAMMED CELL DEATH PROTEIN 11 PRE-RRNA PROCESSING PROTEIN RRP5"/>
    <property type="match status" value="1"/>
</dbReference>
<keyword evidence="3" id="KW-0677">Repeat</keyword>
<evidence type="ECO:0000256" key="4">
    <source>
        <dbReference type="ARBA" id="ARBA00023242"/>
    </source>
</evidence>
<feature type="region of interest" description="Disordered" evidence="5">
    <location>
        <begin position="238"/>
        <end position="387"/>
    </location>
</feature>
<dbReference type="OrthoDB" id="412781at2759"/>
<gene>
    <name evidence="7" type="primary">RRP5_3</name>
    <name evidence="7" type="ORF">BGZ65_010043</name>
</gene>
<evidence type="ECO:0000256" key="3">
    <source>
        <dbReference type="ARBA" id="ARBA00022737"/>
    </source>
</evidence>
<dbReference type="Gene3D" id="1.25.40.10">
    <property type="entry name" value="Tetratricopeptide repeat domain"/>
    <property type="match status" value="1"/>
</dbReference>